<dbReference type="Proteomes" id="UP000094053">
    <property type="component" value="Unassembled WGS sequence"/>
</dbReference>
<gene>
    <name evidence="2" type="ORF">BHQ18_20900</name>
</gene>
<accession>A0A1E3RF15</accession>
<dbReference type="RefSeq" id="WP_069415559.1">
    <property type="nucleotide sequence ID" value="NZ_JACKUL010000022.1"/>
</dbReference>
<feature type="compositionally biased region" description="Pro residues" evidence="1">
    <location>
        <begin position="69"/>
        <end position="87"/>
    </location>
</feature>
<dbReference type="InterPro" id="IPR028037">
    <property type="entry name" value="Antitoxin_Rv0909/MT0933"/>
</dbReference>
<evidence type="ECO:0008006" key="4">
    <source>
        <dbReference type="Google" id="ProtNLM"/>
    </source>
</evidence>
<proteinExistence type="predicted"/>
<sequence>MSFVDKLKNWVSKNPDKAGSAIDKAGDFFDQKTQGKYAQHVDKAQDAARNYVTKDNPQGAPPEQQAQQPPQPPQPPQQQPPTAPPTS</sequence>
<protein>
    <recommendedName>
        <fullName evidence="4">Antitoxin</fullName>
    </recommendedName>
</protein>
<comment type="caution">
    <text evidence="2">The sequence shown here is derived from an EMBL/GenBank/DDBJ whole genome shotgun (WGS) entry which is preliminary data.</text>
</comment>
<evidence type="ECO:0000256" key="1">
    <source>
        <dbReference type="SAM" id="MobiDB-lite"/>
    </source>
</evidence>
<keyword evidence="3" id="KW-1185">Reference proteome</keyword>
<reference evidence="3" key="1">
    <citation type="submission" date="2016-09" db="EMBL/GenBank/DDBJ databases">
        <authorList>
            <person name="Greninger A.L."/>
            <person name="Jerome K.R."/>
            <person name="Mcnair B."/>
            <person name="Wallis C."/>
            <person name="Fang F."/>
        </authorList>
    </citation>
    <scope>NUCLEOTIDE SEQUENCE [LARGE SCALE GENOMIC DNA]</scope>
    <source>
        <strain evidence="3">M6</strain>
    </source>
</reference>
<feature type="compositionally biased region" description="Low complexity" evidence="1">
    <location>
        <begin position="57"/>
        <end position="68"/>
    </location>
</feature>
<dbReference type="OrthoDB" id="4843846at2"/>
<dbReference type="Pfam" id="PF14013">
    <property type="entry name" value="MT0933_antitox"/>
    <property type="match status" value="1"/>
</dbReference>
<evidence type="ECO:0000313" key="2">
    <source>
        <dbReference type="EMBL" id="ODQ88042.1"/>
    </source>
</evidence>
<dbReference type="STRING" id="1776.BHQ18_20900"/>
<organism evidence="2 3">
    <name type="scientific">Mycolicibacterium flavescens</name>
    <name type="common">Mycobacterium flavescens</name>
    <dbReference type="NCBI Taxonomy" id="1776"/>
    <lineage>
        <taxon>Bacteria</taxon>
        <taxon>Bacillati</taxon>
        <taxon>Actinomycetota</taxon>
        <taxon>Actinomycetes</taxon>
        <taxon>Mycobacteriales</taxon>
        <taxon>Mycobacteriaceae</taxon>
        <taxon>Mycolicibacterium</taxon>
    </lineage>
</organism>
<name>A0A1E3RF15_MYCFV</name>
<evidence type="ECO:0000313" key="3">
    <source>
        <dbReference type="Proteomes" id="UP000094053"/>
    </source>
</evidence>
<dbReference type="AlphaFoldDB" id="A0A1E3RF15"/>
<dbReference type="EMBL" id="MIHA01000017">
    <property type="protein sequence ID" value="ODQ88042.1"/>
    <property type="molecule type" value="Genomic_DNA"/>
</dbReference>
<feature type="region of interest" description="Disordered" evidence="1">
    <location>
        <begin position="50"/>
        <end position="87"/>
    </location>
</feature>